<organism evidence="2 3">
    <name type="scientific">Flavobacterium urumqiense</name>
    <dbReference type="NCBI Taxonomy" id="935224"/>
    <lineage>
        <taxon>Bacteria</taxon>
        <taxon>Pseudomonadati</taxon>
        <taxon>Bacteroidota</taxon>
        <taxon>Flavobacteriia</taxon>
        <taxon>Flavobacteriales</taxon>
        <taxon>Flavobacteriaceae</taxon>
        <taxon>Flavobacterium</taxon>
    </lineage>
</organism>
<dbReference type="Proteomes" id="UP000236737">
    <property type="component" value="Unassembled WGS sequence"/>
</dbReference>
<dbReference type="OrthoDB" id="742239at2"/>
<dbReference type="EMBL" id="FNVP01000003">
    <property type="protein sequence ID" value="SEF85651.1"/>
    <property type="molecule type" value="Genomic_DNA"/>
</dbReference>
<evidence type="ECO:0000259" key="1">
    <source>
        <dbReference type="Pfam" id="PF19413"/>
    </source>
</evidence>
<dbReference type="NCBIfam" id="TIGR04390">
    <property type="entry name" value="OMP_YaiO_dom"/>
    <property type="match status" value="1"/>
</dbReference>
<sequence length="421" mass="48220">MISKLIIKITYIIAFFGVFQVSGQEIKFSGNPDTSFENARNLAFNQHRKQAQDTLLYILTKYPDYNEIRSFLATTYSWDSEYKKARKEFAYILEKDAKNKSTWTAAIKNELWADMPFAALEMTAIALKIFPDDSEILYLKATAQESTNNPIDALNTVELILDKNPEDQKAKDFKVNLNVKARHNTIGINSAIDLYSSVFDPMQYHTLKYGRQTKYGSIIGKVNFNRRFQENGLQYEVDLYPKISKGFYAYLNIGLSNSFLFPDVRYGAELYKSLPKSFEVSLGFRTLKYTTTTTIYTGSVGWYTGNSYWSFRPYITPGGAGTSSSGTLSYRKYRSDADNYLGLSLGIGFSPETNQFNFSGNEASILNLKSQKFNVGYYFTTSNKQNAWGTQFAVTHQEIIFDPGNYFWIYSLNLSWELKFK</sequence>
<protein>
    <submittedName>
        <fullName evidence="2">Outer membrane protein, YaiO family</fullName>
    </submittedName>
</protein>
<feature type="domain" description="YaiO beta-barrel" evidence="1">
    <location>
        <begin position="183"/>
        <end position="352"/>
    </location>
</feature>
<proteinExistence type="predicted"/>
<gene>
    <name evidence="2" type="ORF">SAMN04488130_103187</name>
</gene>
<dbReference type="AlphaFoldDB" id="A0A1H5VFT9"/>
<evidence type="ECO:0000313" key="2">
    <source>
        <dbReference type="EMBL" id="SEF85651.1"/>
    </source>
</evidence>
<dbReference type="InterPro" id="IPR030887">
    <property type="entry name" value="Beta-barrel_YaiO"/>
</dbReference>
<name>A0A1H5VFT9_9FLAO</name>
<reference evidence="3" key="1">
    <citation type="submission" date="2016-10" db="EMBL/GenBank/DDBJ databases">
        <authorList>
            <person name="Varghese N."/>
            <person name="Submissions S."/>
        </authorList>
    </citation>
    <scope>NUCLEOTIDE SEQUENCE [LARGE SCALE GENOMIC DNA]</scope>
    <source>
        <strain evidence="3">CGMCC 1.9230</strain>
    </source>
</reference>
<accession>A0A1H5VFT9</accession>
<dbReference type="Gene3D" id="1.25.40.10">
    <property type="entry name" value="Tetratricopeptide repeat domain"/>
    <property type="match status" value="1"/>
</dbReference>
<dbReference type="Pfam" id="PF19413">
    <property type="entry name" value="YaiO"/>
    <property type="match status" value="1"/>
</dbReference>
<dbReference type="RefSeq" id="WP_103999265.1">
    <property type="nucleotide sequence ID" value="NZ_FNVP01000003.1"/>
</dbReference>
<dbReference type="InterPro" id="IPR011990">
    <property type="entry name" value="TPR-like_helical_dom_sf"/>
</dbReference>
<dbReference type="SUPFAM" id="SSF48452">
    <property type="entry name" value="TPR-like"/>
    <property type="match status" value="1"/>
</dbReference>
<keyword evidence="3" id="KW-1185">Reference proteome</keyword>
<evidence type="ECO:0000313" key="3">
    <source>
        <dbReference type="Proteomes" id="UP000236737"/>
    </source>
</evidence>